<gene>
    <name evidence="2" type="ORF">AM629_05670</name>
    <name evidence="1" type="ORF">F0L16_01805</name>
</gene>
<dbReference type="Pfam" id="PF09619">
    <property type="entry name" value="YscW"/>
    <property type="match status" value="1"/>
</dbReference>
<comment type="caution">
    <text evidence="1">The sequence shown here is derived from an EMBL/GenBank/DDBJ whole genome shotgun (WGS) entry which is preliminary data.</text>
</comment>
<name>A0A5B0XAH2_9GAMM</name>
<dbReference type="Proteomes" id="UP000322184">
    <property type="component" value="Unassembled WGS sequence"/>
</dbReference>
<dbReference type="STRING" id="880156.AM629_05670"/>
<dbReference type="PANTHER" id="PTHR38013:SF1">
    <property type="entry name" value="GLYCOPROTEIN_POLYSACCHARIDE METABOLISM"/>
    <property type="match status" value="1"/>
</dbReference>
<dbReference type="Proteomes" id="UP000037727">
    <property type="component" value="Unassembled WGS sequence"/>
</dbReference>
<keyword evidence="3" id="KW-1185">Reference proteome</keyword>
<dbReference type="EMBL" id="LJCS01000009">
    <property type="protein sequence ID" value="KOY63041.1"/>
    <property type="molecule type" value="Genomic_DNA"/>
</dbReference>
<evidence type="ECO:0000313" key="1">
    <source>
        <dbReference type="EMBL" id="KAA1195447.1"/>
    </source>
</evidence>
<evidence type="ECO:0000313" key="2">
    <source>
        <dbReference type="EMBL" id="KOY63041.1"/>
    </source>
</evidence>
<dbReference type="AlphaFoldDB" id="A0A5B0XAH2"/>
<dbReference type="EMBL" id="VTUW01000002">
    <property type="protein sequence ID" value="KAA1195447.1"/>
    <property type="molecule type" value="Genomic_DNA"/>
</dbReference>
<dbReference type="OrthoDB" id="5348860at2"/>
<protein>
    <recommendedName>
        <fullName evidence="5">Glycoprotein-polysaccharide metabolism protein</fullName>
    </recommendedName>
</protein>
<dbReference type="PROSITE" id="PS51257">
    <property type="entry name" value="PROKAR_LIPOPROTEIN"/>
    <property type="match status" value="1"/>
</dbReference>
<accession>A0A5B0XAH2</accession>
<dbReference type="InterPro" id="IPR053196">
    <property type="entry name" value="Lipoprotein_YbaY-like"/>
</dbReference>
<evidence type="ECO:0000313" key="4">
    <source>
        <dbReference type="Proteomes" id="UP000322184"/>
    </source>
</evidence>
<evidence type="ECO:0000313" key="3">
    <source>
        <dbReference type="Proteomes" id="UP000037727"/>
    </source>
</evidence>
<sequence length="148" mass="16322">MKLWQISTSVLLAAALVGCNSKGTETVDTRVEQIENPVKQHYVKGNINILQRIALPADAILTVSLSDVSLADAPSITLSQKRERLDGKQSPFHFVLPYRPSDVKPNARIVVSASVSLHNRLMFVTDTAYEVINNGKTKDIEIILKAVR</sequence>
<proteinExistence type="predicted"/>
<reference evidence="2 3" key="1">
    <citation type="submission" date="2015-09" db="EMBL/GenBank/DDBJ databases">
        <title>Draft genome sequence and assembly of Photorhabdus sp. VMG, a bacterial symbiont associated with Heterorhabditis zealandica.</title>
        <authorList>
            <person name="Naidoo S."/>
            <person name="Featherston J."/>
            <person name="Mothupi B."/>
            <person name="Gray V.M."/>
        </authorList>
    </citation>
    <scope>NUCLEOTIDE SEQUENCE [LARGE SCALE GENOMIC DNA]</scope>
    <source>
        <strain evidence="2 3">VMG</strain>
    </source>
</reference>
<dbReference type="RefSeq" id="WP_054476945.1">
    <property type="nucleotide sequence ID" value="NZ_CAWMRL010000009.1"/>
</dbReference>
<organism evidence="1 4">
    <name type="scientific">Photorhabdus heterorhabditis</name>
    <dbReference type="NCBI Taxonomy" id="880156"/>
    <lineage>
        <taxon>Bacteria</taxon>
        <taxon>Pseudomonadati</taxon>
        <taxon>Pseudomonadota</taxon>
        <taxon>Gammaproteobacteria</taxon>
        <taxon>Enterobacterales</taxon>
        <taxon>Morganellaceae</taxon>
        <taxon>Photorhabdus</taxon>
    </lineage>
</organism>
<dbReference type="PANTHER" id="PTHR38013">
    <property type="entry name" value="GLYCOPROTEIN/POLYSACCHARIDE METABOLISM"/>
    <property type="match status" value="1"/>
</dbReference>
<reference evidence="1 4" key="2">
    <citation type="submission" date="2019-09" db="EMBL/GenBank/DDBJ databases">
        <title>Whole genome sequence of Photorhabdus heterorhabditis strain ETL (Enterobacteriales: Enterobacteriaceae) a bacterial symbiont of Heterorhabditis zealandica strain ETL (Rhabditida: Heterorhabditidae).</title>
        <authorList>
            <person name="Lulamba T.E."/>
            <person name="Serepa-Dlamini M.H."/>
        </authorList>
    </citation>
    <scope>NUCLEOTIDE SEQUENCE [LARGE SCALE GENOMIC DNA]</scope>
    <source>
        <strain evidence="1 4">ETL</strain>
    </source>
</reference>
<dbReference type="InterPro" id="IPR039366">
    <property type="entry name" value="Pilotin"/>
</dbReference>
<evidence type="ECO:0008006" key="5">
    <source>
        <dbReference type="Google" id="ProtNLM"/>
    </source>
</evidence>